<keyword evidence="6" id="KW-1185">Reference proteome</keyword>
<dbReference type="GO" id="GO:0006631">
    <property type="term" value="P:fatty acid metabolic process"/>
    <property type="evidence" value="ECO:0007669"/>
    <property type="project" value="TreeGrafter"/>
</dbReference>
<sequence length="579" mass="61980">MNSPISSRGFDPSQAVANYPRDLVQHYQDVGYWEDRTIAEQFRAVAAAWPDRDAVATADAAITFAELDKWADRVAYGLSETGTPVGSPVILQLTNRIETIVMWYALLKAGLIPVCTLAVHREHELGQISRQVGAVGHVVDGGYGSLDLVQFGQDLAIGHPTLRTLVVVGAHTEVVDGALRFEDLGSGVEAGVARARVDSIQSTIDFTDVAVLQISGGTTGIPKVIPRLHAEYWYNAQSYADAFGFTEQTRNGHGSPVIHNAGVVCAVHGPHSVGGCTVLAPSPEPTGYLRTLRDARATHALIGTSNFRINTHPDFGRTVRGMQGLVLAGATVPSALFDAIDRLGVPAGQLFGMGEGLFSVSRFSDPRLARATTVGNPLSPDDVIEILNVGSEVPVPDGQTGELCTAGPYTLRGYVEAGEANVAAFTSAGLYRTGDMASWVTIDGARYLQIRGRIKDLINRGGEKVNAAEVESLLLRHPAVTDAAVVAMPDPRLGERACAFLTGPGDHVNLDQVRQHLSAIGVAKYKWPERIEWVSQLPRTAVNKIDKKRLRVLASELADGEWNTTRGDSESDSKTGVSQ</sequence>
<dbReference type="InterPro" id="IPR045851">
    <property type="entry name" value="AMP-bd_C_sf"/>
</dbReference>
<evidence type="ECO:0000256" key="1">
    <source>
        <dbReference type="ARBA" id="ARBA00006432"/>
    </source>
</evidence>
<dbReference type="EMBL" id="NGFO01000015">
    <property type="protein sequence ID" value="OUC78092.1"/>
    <property type="molecule type" value="Genomic_DNA"/>
</dbReference>
<dbReference type="Gene3D" id="3.40.50.12780">
    <property type="entry name" value="N-terminal domain of ligase-like"/>
    <property type="match status" value="1"/>
</dbReference>
<evidence type="ECO:0000313" key="5">
    <source>
        <dbReference type="EMBL" id="OUC78092.1"/>
    </source>
</evidence>
<dbReference type="PROSITE" id="PS00455">
    <property type="entry name" value="AMP_BINDING"/>
    <property type="match status" value="1"/>
</dbReference>
<dbReference type="OrthoDB" id="9803968at2"/>
<evidence type="ECO:0000256" key="2">
    <source>
        <dbReference type="ARBA" id="ARBA00022598"/>
    </source>
</evidence>
<dbReference type="PANTHER" id="PTHR43201:SF5">
    <property type="entry name" value="MEDIUM-CHAIN ACYL-COA LIGASE ACSF2, MITOCHONDRIAL"/>
    <property type="match status" value="1"/>
</dbReference>
<evidence type="ECO:0000259" key="3">
    <source>
        <dbReference type="Pfam" id="PF00501"/>
    </source>
</evidence>
<dbReference type="Proteomes" id="UP000194632">
    <property type="component" value="Unassembled WGS sequence"/>
</dbReference>
<dbReference type="Pfam" id="PF13193">
    <property type="entry name" value="AMP-binding_C"/>
    <property type="match status" value="1"/>
</dbReference>
<accession>A0A243Q8T6</accession>
<dbReference type="InterPro" id="IPR042099">
    <property type="entry name" value="ANL_N_sf"/>
</dbReference>
<name>A0A243Q8T6_9ACTN</name>
<dbReference type="Gene3D" id="3.30.300.30">
    <property type="match status" value="1"/>
</dbReference>
<proteinExistence type="inferred from homology"/>
<comment type="caution">
    <text evidence="5">The sequence shown here is derived from an EMBL/GenBank/DDBJ whole genome shotgun (WGS) entry which is preliminary data.</text>
</comment>
<dbReference type="GO" id="GO:0031956">
    <property type="term" value="F:medium-chain fatty acid-CoA ligase activity"/>
    <property type="evidence" value="ECO:0007669"/>
    <property type="project" value="TreeGrafter"/>
</dbReference>
<dbReference type="PANTHER" id="PTHR43201">
    <property type="entry name" value="ACYL-COA SYNTHETASE"/>
    <property type="match status" value="1"/>
</dbReference>
<dbReference type="SUPFAM" id="SSF56801">
    <property type="entry name" value="Acetyl-CoA synthetase-like"/>
    <property type="match status" value="1"/>
</dbReference>
<dbReference type="InterPro" id="IPR020845">
    <property type="entry name" value="AMP-binding_CS"/>
</dbReference>
<reference evidence="5 6" key="1">
    <citation type="submission" date="2017-05" db="EMBL/GenBank/DDBJ databases">
        <title>Biotechnological potential of actinobacteria isolated from South African environments.</title>
        <authorList>
            <person name="Le Roes-Hill M."/>
            <person name="Prins A."/>
            <person name="Durrell K.A."/>
        </authorList>
    </citation>
    <scope>NUCLEOTIDE SEQUENCE [LARGE SCALE GENOMIC DNA]</scope>
    <source>
        <strain evidence="5">BS2</strain>
    </source>
</reference>
<dbReference type="Pfam" id="PF00501">
    <property type="entry name" value="AMP-binding"/>
    <property type="match status" value="1"/>
</dbReference>
<feature type="domain" description="AMP-dependent synthetase/ligase" evidence="3">
    <location>
        <begin position="42"/>
        <end position="414"/>
    </location>
</feature>
<comment type="similarity">
    <text evidence="1">Belongs to the ATP-dependent AMP-binding enzyme family.</text>
</comment>
<feature type="domain" description="AMP-binding enzyme C-terminal" evidence="4">
    <location>
        <begin position="469"/>
        <end position="544"/>
    </location>
</feature>
<dbReference type="InterPro" id="IPR000873">
    <property type="entry name" value="AMP-dep_synth/lig_dom"/>
</dbReference>
<evidence type="ECO:0000259" key="4">
    <source>
        <dbReference type="Pfam" id="PF13193"/>
    </source>
</evidence>
<evidence type="ECO:0000313" key="6">
    <source>
        <dbReference type="Proteomes" id="UP000194632"/>
    </source>
</evidence>
<dbReference type="AlphaFoldDB" id="A0A243Q8T6"/>
<dbReference type="InterPro" id="IPR025110">
    <property type="entry name" value="AMP-bd_C"/>
</dbReference>
<organism evidence="5 6">
    <name type="scientific">Gordonia lacunae</name>
    <dbReference type="NCBI Taxonomy" id="417102"/>
    <lineage>
        <taxon>Bacteria</taxon>
        <taxon>Bacillati</taxon>
        <taxon>Actinomycetota</taxon>
        <taxon>Actinomycetes</taxon>
        <taxon>Mycobacteriales</taxon>
        <taxon>Gordoniaceae</taxon>
        <taxon>Gordonia</taxon>
    </lineage>
</organism>
<protein>
    <submittedName>
        <fullName evidence="5">2,3-dihydroxybenzoate-AMP ligase</fullName>
    </submittedName>
</protein>
<dbReference type="RefSeq" id="WP_086535944.1">
    <property type="nucleotide sequence ID" value="NZ_NGFO01000015.1"/>
</dbReference>
<gene>
    <name evidence="5" type="ORF">CA982_14090</name>
</gene>
<keyword evidence="2 5" id="KW-0436">Ligase</keyword>
<dbReference type="STRING" id="417102.CA982_14090"/>